<proteinExistence type="predicted"/>
<dbReference type="AlphaFoldDB" id="L8X5U2"/>
<dbReference type="Proteomes" id="UP000011668">
    <property type="component" value="Unassembled WGS sequence"/>
</dbReference>
<comment type="caution">
    <text evidence="1">The sequence shown here is derived from an EMBL/GenBank/DDBJ whole genome shotgun (WGS) entry which is preliminary data.</text>
</comment>
<accession>L8X5U2</accession>
<organism evidence="1 2">
    <name type="scientific">Thanatephorus cucumeris (strain AG1-IA)</name>
    <name type="common">Rice sheath blight fungus</name>
    <name type="synonym">Rhizoctonia solani</name>
    <dbReference type="NCBI Taxonomy" id="983506"/>
    <lineage>
        <taxon>Eukaryota</taxon>
        <taxon>Fungi</taxon>
        <taxon>Dikarya</taxon>
        <taxon>Basidiomycota</taxon>
        <taxon>Agaricomycotina</taxon>
        <taxon>Agaricomycetes</taxon>
        <taxon>Cantharellales</taxon>
        <taxon>Ceratobasidiaceae</taxon>
        <taxon>Rhizoctonia</taxon>
        <taxon>Rhizoctonia solani AG-1</taxon>
    </lineage>
</organism>
<gene>
    <name evidence="1" type="ORF">AG1IA_01985</name>
</gene>
<dbReference type="HOGENOM" id="CLU_2442379_0_0_1"/>
<evidence type="ECO:0000313" key="2">
    <source>
        <dbReference type="Proteomes" id="UP000011668"/>
    </source>
</evidence>
<reference evidence="1 2" key="1">
    <citation type="journal article" date="2013" name="Nat. Commun.">
        <title>The evolution and pathogenic mechanisms of the rice sheath blight pathogen.</title>
        <authorList>
            <person name="Zheng A."/>
            <person name="Lin R."/>
            <person name="Xu L."/>
            <person name="Qin P."/>
            <person name="Tang C."/>
            <person name="Ai P."/>
            <person name="Zhang D."/>
            <person name="Liu Y."/>
            <person name="Sun Z."/>
            <person name="Feng H."/>
            <person name="Wang Y."/>
            <person name="Chen Y."/>
            <person name="Liang X."/>
            <person name="Fu R."/>
            <person name="Li Q."/>
            <person name="Zhang J."/>
            <person name="Yu X."/>
            <person name="Xie Z."/>
            <person name="Ding L."/>
            <person name="Guan P."/>
            <person name="Tang J."/>
            <person name="Liang Y."/>
            <person name="Wang S."/>
            <person name="Deng Q."/>
            <person name="Li S."/>
            <person name="Zhu J."/>
            <person name="Wang L."/>
            <person name="Liu H."/>
            <person name="Li P."/>
        </authorList>
    </citation>
    <scope>NUCLEOTIDE SEQUENCE [LARGE SCALE GENOMIC DNA]</scope>
    <source>
        <strain evidence="2">AG-1 IA</strain>
    </source>
</reference>
<evidence type="ECO:0000313" key="1">
    <source>
        <dbReference type="EMBL" id="ELU44004.1"/>
    </source>
</evidence>
<keyword evidence="2" id="KW-1185">Reference proteome</keyword>
<name>L8X5U2_THACA</name>
<dbReference type="EMBL" id="AFRT01000451">
    <property type="protein sequence ID" value="ELU44004.1"/>
    <property type="molecule type" value="Genomic_DNA"/>
</dbReference>
<sequence length="90" mass="10250">MGVRHPRASRIVRNLIRGWVDIMAWKSWNSCCKQTWWTCPLTPPLAKCFTCTYIYKSPTTTSRESLPLADTQILPEHCLSSGNIPTTLIV</sequence>
<protein>
    <submittedName>
        <fullName evidence="1">Uncharacterized protein</fullName>
    </submittedName>
</protein>